<feature type="chain" id="PRO_5019515879" evidence="2">
    <location>
        <begin position="18"/>
        <end position="255"/>
    </location>
</feature>
<dbReference type="Proteomes" id="UP000784294">
    <property type="component" value="Unassembled WGS sequence"/>
</dbReference>
<dbReference type="AlphaFoldDB" id="A0A448XIL1"/>
<protein>
    <submittedName>
        <fullName evidence="3">Uncharacterized protein</fullName>
    </submittedName>
</protein>
<sequence length="255" mass="27686">MYTHTSLLASIFVGSRCTLLVTTTSSHVNPCPKAVFCSDRTPRLPASGRGVGAVRLRRSAEQHKTASTRRRKRKTREMASTSFLLSKQRVFGPRAGAREPGGKPISPTPDRADGCAEALTQTSPFRRQLWPRGRTPRVDEEAEAAASREGLLLPSIQAKQFSNYATRTTPASTTGCAESGPRGGGGGRAYRTATSEAVVGARSSRASEHSMVSRRSLSGMSRPGYLTHDNDRRRRHYTAINTLKGALCSAKTKRR</sequence>
<gene>
    <name evidence="3" type="ORF">PXEA_LOCUS30964</name>
</gene>
<dbReference type="EMBL" id="CAAALY010255233">
    <property type="protein sequence ID" value="VEL37524.1"/>
    <property type="molecule type" value="Genomic_DNA"/>
</dbReference>
<feature type="compositionally biased region" description="Basic residues" evidence="1">
    <location>
        <begin position="66"/>
        <end position="75"/>
    </location>
</feature>
<evidence type="ECO:0000256" key="2">
    <source>
        <dbReference type="SAM" id="SignalP"/>
    </source>
</evidence>
<feature type="region of interest" description="Disordered" evidence="1">
    <location>
        <begin position="166"/>
        <end position="229"/>
    </location>
</feature>
<feature type="region of interest" description="Disordered" evidence="1">
    <location>
        <begin position="57"/>
        <end position="78"/>
    </location>
</feature>
<accession>A0A448XIL1</accession>
<feature type="signal peptide" evidence="2">
    <location>
        <begin position="1"/>
        <end position="17"/>
    </location>
</feature>
<comment type="caution">
    <text evidence="3">The sequence shown here is derived from an EMBL/GenBank/DDBJ whole genome shotgun (WGS) entry which is preliminary data.</text>
</comment>
<evidence type="ECO:0000256" key="1">
    <source>
        <dbReference type="SAM" id="MobiDB-lite"/>
    </source>
</evidence>
<reference evidence="3" key="1">
    <citation type="submission" date="2018-11" db="EMBL/GenBank/DDBJ databases">
        <authorList>
            <consortium name="Pathogen Informatics"/>
        </authorList>
    </citation>
    <scope>NUCLEOTIDE SEQUENCE</scope>
</reference>
<proteinExistence type="predicted"/>
<keyword evidence="4" id="KW-1185">Reference proteome</keyword>
<evidence type="ECO:0000313" key="4">
    <source>
        <dbReference type="Proteomes" id="UP000784294"/>
    </source>
</evidence>
<name>A0A448XIL1_9PLAT</name>
<evidence type="ECO:0000313" key="3">
    <source>
        <dbReference type="EMBL" id="VEL37524.1"/>
    </source>
</evidence>
<organism evidence="3 4">
    <name type="scientific">Protopolystoma xenopodis</name>
    <dbReference type="NCBI Taxonomy" id="117903"/>
    <lineage>
        <taxon>Eukaryota</taxon>
        <taxon>Metazoa</taxon>
        <taxon>Spiralia</taxon>
        <taxon>Lophotrochozoa</taxon>
        <taxon>Platyhelminthes</taxon>
        <taxon>Monogenea</taxon>
        <taxon>Polyopisthocotylea</taxon>
        <taxon>Polystomatidea</taxon>
        <taxon>Polystomatidae</taxon>
        <taxon>Protopolystoma</taxon>
    </lineage>
</organism>
<keyword evidence="2" id="KW-0732">Signal</keyword>
<feature type="compositionally biased region" description="Polar residues" evidence="1">
    <location>
        <begin position="166"/>
        <end position="176"/>
    </location>
</feature>